<keyword evidence="2" id="KW-0472">Membrane</keyword>
<keyword evidence="5" id="KW-1185">Reference proteome</keyword>
<feature type="transmembrane region" description="Helical" evidence="2">
    <location>
        <begin position="21"/>
        <end position="42"/>
    </location>
</feature>
<evidence type="ECO:0000256" key="1">
    <source>
        <dbReference type="SAM" id="MobiDB-lite"/>
    </source>
</evidence>
<evidence type="ECO:0000259" key="3">
    <source>
        <dbReference type="Pfam" id="PF26526"/>
    </source>
</evidence>
<name>A0ABM7M3F6_9ACTN</name>
<protein>
    <recommendedName>
        <fullName evidence="3">DUF8175 domain-containing protein</fullName>
    </recommendedName>
</protein>
<accession>A0ABM7M3F6</accession>
<feature type="compositionally biased region" description="Acidic residues" evidence="1">
    <location>
        <begin position="69"/>
        <end position="80"/>
    </location>
</feature>
<evidence type="ECO:0000256" key="2">
    <source>
        <dbReference type="SAM" id="Phobius"/>
    </source>
</evidence>
<organism evidence="4 5">
    <name type="scientific">Actinoplanes ianthinogenes</name>
    <dbReference type="NCBI Taxonomy" id="122358"/>
    <lineage>
        <taxon>Bacteria</taxon>
        <taxon>Bacillati</taxon>
        <taxon>Actinomycetota</taxon>
        <taxon>Actinomycetes</taxon>
        <taxon>Micromonosporales</taxon>
        <taxon>Micromonosporaceae</taxon>
        <taxon>Actinoplanes</taxon>
    </lineage>
</organism>
<evidence type="ECO:0000313" key="4">
    <source>
        <dbReference type="EMBL" id="BCJ46189.1"/>
    </source>
</evidence>
<keyword evidence="2" id="KW-1133">Transmembrane helix</keyword>
<dbReference type="Proteomes" id="UP000676967">
    <property type="component" value="Chromosome"/>
</dbReference>
<feature type="region of interest" description="Disordered" evidence="1">
    <location>
        <begin position="62"/>
        <end position="95"/>
    </location>
</feature>
<dbReference type="RefSeq" id="WP_189333016.1">
    <property type="nucleotide sequence ID" value="NZ_AP023356.1"/>
</dbReference>
<dbReference type="Pfam" id="PF26526">
    <property type="entry name" value="DUF8175"/>
    <property type="match status" value="1"/>
</dbReference>
<proteinExistence type="predicted"/>
<dbReference type="EMBL" id="AP023356">
    <property type="protein sequence ID" value="BCJ46189.1"/>
    <property type="molecule type" value="Genomic_DNA"/>
</dbReference>
<sequence length="282" mass="29205">MPTKISLDTREASEPRRGRPGWVVPALLAGVLVLGIAIGVVVPGGTPRSPDPDASVAATAVGEPMDQPVDGDQDEDEGGEEQLPTGAVTAGAGGTRTGPGGIPAGFAQTRDGAVAAATVYLEALSSTGLYQPVVGQEILTATGDPRWLTGQSRQIQAAIATEARALGLTAAGEPPAGHVVLSTIRPTWGAYRVAAYTPQAAEIVIWHYLERGVVPRDGDPPPGAWRTSTVRMTWTGADWKLAALPAHQDGPVPAVAPRAAPPVFERARLLGAAWWLYANTEV</sequence>
<feature type="compositionally biased region" description="Low complexity" evidence="1">
    <location>
        <begin position="81"/>
        <end position="90"/>
    </location>
</feature>
<reference evidence="4 5" key="1">
    <citation type="submission" date="2020-08" db="EMBL/GenBank/DDBJ databases">
        <title>Whole genome shotgun sequence of Actinoplanes ianthinogenes NBRC 13996.</title>
        <authorList>
            <person name="Komaki H."/>
            <person name="Tamura T."/>
        </authorList>
    </citation>
    <scope>NUCLEOTIDE SEQUENCE [LARGE SCALE GENOMIC DNA]</scope>
    <source>
        <strain evidence="4 5">NBRC 13996</strain>
    </source>
</reference>
<evidence type="ECO:0000313" key="5">
    <source>
        <dbReference type="Proteomes" id="UP000676967"/>
    </source>
</evidence>
<keyword evidence="2" id="KW-0812">Transmembrane</keyword>
<dbReference type="InterPro" id="IPR058488">
    <property type="entry name" value="DUF8175"/>
</dbReference>
<gene>
    <name evidence="4" type="ORF">Aiant_68460</name>
</gene>
<feature type="domain" description="DUF8175" evidence="3">
    <location>
        <begin position="88"/>
        <end position="248"/>
    </location>
</feature>